<evidence type="ECO:0000256" key="12">
    <source>
        <dbReference type="ARBA" id="ARBA00023157"/>
    </source>
</evidence>
<evidence type="ECO:0000256" key="10">
    <source>
        <dbReference type="ARBA" id="ARBA00023034"/>
    </source>
</evidence>
<evidence type="ECO:0000256" key="2">
    <source>
        <dbReference type="ARBA" id="ARBA00004648"/>
    </source>
</evidence>
<organism evidence="15 16">
    <name type="scientific">Paenibacillus etheri</name>
    <dbReference type="NCBI Taxonomy" id="1306852"/>
    <lineage>
        <taxon>Bacteria</taxon>
        <taxon>Bacillati</taxon>
        <taxon>Bacillota</taxon>
        <taxon>Bacilli</taxon>
        <taxon>Bacillales</taxon>
        <taxon>Paenibacillaceae</taxon>
        <taxon>Paenibacillus</taxon>
    </lineage>
</organism>
<evidence type="ECO:0000256" key="6">
    <source>
        <dbReference type="ARBA" id="ARBA00022723"/>
    </source>
</evidence>
<keyword evidence="10" id="KW-0333">Golgi apparatus</keyword>
<dbReference type="InterPro" id="IPR043538">
    <property type="entry name" value="XYLT"/>
</dbReference>
<comment type="caution">
    <text evidence="15">The sequence shown here is derived from an EMBL/GenBank/DDBJ whole genome shotgun (WGS) entry which is preliminary data.</text>
</comment>
<proteinExistence type="predicted"/>
<evidence type="ECO:0000256" key="1">
    <source>
        <dbReference type="ARBA" id="ARBA00004323"/>
    </source>
</evidence>
<evidence type="ECO:0000313" key="16">
    <source>
        <dbReference type="Proteomes" id="UP000054709"/>
    </source>
</evidence>
<reference evidence="15 16" key="1">
    <citation type="journal article" date="2015" name="Int. Biodeterior. Biodegradation">
        <title>Physiological and genetic screening methods for the isolation of methyl tert-butyl ether-degrading bacteria for bioremediation purposes.</title>
        <authorList>
            <person name="Guisado I.M."/>
            <person name="Purswani J."/>
            <person name="Gonzalez Lopez J."/>
            <person name="Pozo C."/>
        </authorList>
    </citation>
    <scope>NUCLEOTIDE SEQUENCE [LARGE SCALE GENOMIC DNA]</scope>
    <source>
        <strain evidence="15 16">SH7</strain>
    </source>
</reference>
<evidence type="ECO:0000256" key="13">
    <source>
        <dbReference type="ARBA" id="ARBA00023180"/>
    </source>
</evidence>
<comment type="subcellular location">
    <subcellularLocation>
        <location evidence="2">Endoplasmic reticulum membrane</location>
        <topology evidence="2">Single-pass type II membrane protein</topology>
    </subcellularLocation>
    <subcellularLocation>
        <location evidence="1">Golgi apparatus membrane</location>
        <topology evidence="1">Single-pass type II membrane protein</topology>
    </subcellularLocation>
</comment>
<evidence type="ECO:0000256" key="3">
    <source>
        <dbReference type="ARBA" id="ARBA00022676"/>
    </source>
</evidence>
<evidence type="ECO:0000256" key="4">
    <source>
        <dbReference type="ARBA" id="ARBA00022679"/>
    </source>
</evidence>
<dbReference type="AlphaFoldDB" id="A0A0W1B2U1"/>
<keyword evidence="12" id="KW-1015">Disulfide bond</keyword>
<keyword evidence="9" id="KW-1133">Transmembrane helix</keyword>
<dbReference type="GO" id="GO:0016020">
    <property type="term" value="C:membrane"/>
    <property type="evidence" value="ECO:0007669"/>
    <property type="project" value="InterPro"/>
</dbReference>
<keyword evidence="5" id="KW-0812">Transmembrane</keyword>
<dbReference type="InterPro" id="IPR003406">
    <property type="entry name" value="Glyco_trans_14"/>
</dbReference>
<evidence type="ECO:0000256" key="7">
    <source>
        <dbReference type="ARBA" id="ARBA00022824"/>
    </source>
</evidence>
<dbReference type="GO" id="GO:0030158">
    <property type="term" value="F:protein xylosyltransferase activity"/>
    <property type="evidence" value="ECO:0007669"/>
    <property type="project" value="InterPro"/>
</dbReference>
<dbReference type="PANTHER" id="PTHR46025">
    <property type="entry name" value="XYLOSYLTRANSFERASE OXT"/>
    <property type="match status" value="1"/>
</dbReference>
<keyword evidence="6" id="KW-0479">Metal-binding</keyword>
<evidence type="ECO:0000256" key="9">
    <source>
        <dbReference type="ARBA" id="ARBA00022989"/>
    </source>
</evidence>
<keyword evidence="13" id="KW-0325">Glycoprotein</keyword>
<dbReference type="GO" id="GO:0015012">
    <property type="term" value="P:heparan sulfate proteoglycan biosynthetic process"/>
    <property type="evidence" value="ECO:0007669"/>
    <property type="project" value="TreeGrafter"/>
</dbReference>
<evidence type="ECO:0000256" key="11">
    <source>
        <dbReference type="ARBA" id="ARBA00023136"/>
    </source>
</evidence>
<accession>A0A0W1B2U1</accession>
<sequence length="298" mass="35177">MLESFKMAYVILCHKNPEQINMLIDNLTNDSVEFFIHVDQKSGIEADITHRNDIHFVKEPIDVRWGHYSQIECILKCFALIKEHEKFSYIHIISGQDLPLASNEVILDFFKKNQGDEFVKYLQLPNASETWGCYERVSVYYPRFLISRTRRMAAIRMRYIKLVMNAPFLQRRLGVLPKLLYKGSNWMSITGECMEYIMEFTSTSPEYVRFFKNTLCGDEIFFHTIILNSAFKDNVRSEIKRYTDWETGPDFPRTLTIEDYDRITSSGTECFWGRKFDLDIDRTIVQELLDINIKVKTS</sequence>
<keyword evidence="8" id="KW-0735">Signal-anchor</keyword>
<evidence type="ECO:0000256" key="14">
    <source>
        <dbReference type="ARBA" id="ARBA00042865"/>
    </source>
</evidence>
<evidence type="ECO:0000313" key="15">
    <source>
        <dbReference type="EMBL" id="KTD87884.1"/>
    </source>
</evidence>
<keyword evidence="11" id="KW-0472">Membrane</keyword>
<keyword evidence="3" id="KW-0328">Glycosyltransferase</keyword>
<keyword evidence="16" id="KW-1185">Reference proteome</keyword>
<dbReference type="Proteomes" id="UP000054709">
    <property type="component" value="Unassembled WGS sequence"/>
</dbReference>
<dbReference type="GO" id="GO:0050650">
    <property type="term" value="P:chondroitin sulfate proteoglycan biosynthetic process"/>
    <property type="evidence" value="ECO:0007669"/>
    <property type="project" value="TreeGrafter"/>
</dbReference>
<dbReference type="PANTHER" id="PTHR46025:SF3">
    <property type="entry name" value="XYLOSYLTRANSFERASE OXT"/>
    <property type="match status" value="1"/>
</dbReference>
<keyword evidence="4" id="KW-0808">Transferase</keyword>
<dbReference type="EMBL" id="LCZJ02000016">
    <property type="protein sequence ID" value="KTD87884.1"/>
    <property type="molecule type" value="Genomic_DNA"/>
</dbReference>
<protein>
    <recommendedName>
        <fullName evidence="14">Peptide O-xylosyltransferase</fullName>
    </recommendedName>
</protein>
<gene>
    <name evidence="15" type="ORF">UQ64_07140</name>
</gene>
<evidence type="ECO:0000256" key="8">
    <source>
        <dbReference type="ARBA" id="ARBA00022968"/>
    </source>
</evidence>
<keyword evidence="7" id="KW-0256">Endoplasmic reticulum</keyword>
<dbReference type="GO" id="GO:0046872">
    <property type="term" value="F:metal ion binding"/>
    <property type="evidence" value="ECO:0007669"/>
    <property type="project" value="UniProtKB-KW"/>
</dbReference>
<name>A0A0W1B2U1_9BACL</name>
<evidence type="ECO:0000256" key="5">
    <source>
        <dbReference type="ARBA" id="ARBA00022692"/>
    </source>
</evidence>
<dbReference type="Pfam" id="PF02485">
    <property type="entry name" value="Branch"/>
    <property type="match status" value="1"/>
</dbReference>